<dbReference type="Pfam" id="PF14223">
    <property type="entry name" value="Retrotran_gag_2"/>
    <property type="match status" value="1"/>
</dbReference>
<dbReference type="Proteomes" id="UP000053593">
    <property type="component" value="Unassembled WGS sequence"/>
</dbReference>
<dbReference type="AlphaFoldDB" id="A0A0D0CV82"/>
<organism evidence="1 2">
    <name type="scientific">Collybiopsis luxurians FD-317 M1</name>
    <dbReference type="NCBI Taxonomy" id="944289"/>
    <lineage>
        <taxon>Eukaryota</taxon>
        <taxon>Fungi</taxon>
        <taxon>Dikarya</taxon>
        <taxon>Basidiomycota</taxon>
        <taxon>Agaricomycotina</taxon>
        <taxon>Agaricomycetes</taxon>
        <taxon>Agaricomycetidae</taxon>
        <taxon>Agaricales</taxon>
        <taxon>Marasmiineae</taxon>
        <taxon>Omphalotaceae</taxon>
        <taxon>Collybiopsis</taxon>
        <taxon>Collybiopsis luxurians</taxon>
    </lineage>
</organism>
<accession>A0A0D0CV82</accession>
<dbReference type="OrthoDB" id="3054003at2759"/>
<evidence type="ECO:0000313" key="1">
    <source>
        <dbReference type="EMBL" id="KIK63512.1"/>
    </source>
</evidence>
<evidence type="ECO:0008006" key="3">
    <source>
        <dbReference type="Google" id="ProtNLM"/>
    </source>
</evidence>
<keyword evidence="2" id="KW-1185">Reference proteome</keyword>
<dbReference type="HOGENOM" id="CLU_078015_0_0_1"/>
<reference evidence="1 2" key="1">
    <citation type="submission" date="2014-04" db="EMBL/GenBank/DDBJ databases">
        <title>Evolutionary Origins and Diversification of the Mycorrhizal Mutualists.</title>
        <authorList>
            <consortium name="DOE Joint Genome Institute"/>
            <consortium name="Mycorrhizal Genomics Consortium"/>
            <person name="Kohler A."/>
            <person name="Kuo A."/>
            <person name="Nagy L.G."/>
            <person name="Floudas D."/>
            <person name="Copeland A."/>
            <person name="Barry K.W."/>
            <person name="Cichocki N."/>
            <person name="Veneault-Fourrey C."/>
            <person name="LaButti K."/>
            <person name="Lindquist E.A."/>
            <person name="Lipzen A."/>
            <person name="Lundell T."/>
            <person name="Morin E."/>
            <person name="Murat C."/>
            <person name="Riley R."/>
            <person name="Ohm R."/>
            <person name="Sun H."/>
            <person name="Tunlid A."/>
            <person name="Henrissat B."/>
            <person name="Grigoriev I.V."/>
            <person name="Hibbett D.S."/>
            <person name="Martin F."/>
        </authorList>
    </citation>
    <scope>NUCLEOTIDE SEQUENCE [LARGE SCALE GENOMIC DNA]</scope>
    <source>
        <strain evidence="1 2">FD-317 M1</strain>
    </source>
</reference>
<evidence type="ECO:0000313" key="2">
    <source>
        <dbReference type="Proteomes" id="UP000053593"/>
    </source>
</evidence>
<dbReference type="EMBL" id="KN834764">
    <property type="protein sequence ID" value="KIK63512.1"/>
    <property type="molecule type" value="Genomic_DNA"/>
</dbReference>
<name>A0A0D0CV82_9AGAR</name>
<gene>
    <name evidence="1" type="ORF">GYMLUDRAFT_241982</name>
</gene>
<sequence length="383" mass="41439">MTTNPNALPNLIIFPEDRQLAGLSNWAIFRDHMLSVARSTGLGGYLNGTISNPTTTASPAAGAPPSTPIVTPINSRNPSSEEWDLRDSQLAGIVYQNIKDPRSIGVTQDMTSNVMWTTLTGQYETTSAAAQTLAKERIQQFKYTPGTPFEEYFKHLEGLRKAASDVGCTISDNDLRSRFLTSLSTDYLWVLQTHGACTYAELKRALMEYDMMVESASAGPGNSVAQNALTVMNRNGSGVTCDNCKRIGHVKKNCWACGGGSEGKAPHWYNTPKGMELNKTLSNPTVASMSSESASTSDTPTAAATVYDFSDFGNFEPRGTELPMDRTSLSNSYIHRLRREPVALLNGIRRNATSVVPSSVVPTSIGNNIVPTFIDSAASHSCF</sequence>
<proteinExistence type="predicted"/>
<protein>
    <recommendedName>
        <fullName evidence="3">CCHC-type domain-containing protein</fullName>
    </recommendedName>
</protein>